<feature type="non-terminal residue" evidence="1">
    <location>
        <position position="286"/>
    </location>
</feature>
<reference evidence="1" key="1">
    <citation type="submission" date="2018-05" db="EMBL/GenBank/DDBJ databases">
        <authorList>
            <person name="Lanie J.A."/>
            <person name="Ng W.-L."/>
            <person name="Kazmierczak K.M."/>
            <person name="Andrzejewski T.M."/>
            <person name="Davidsen T.M."/>
            <person name="Wayne K.J."/>
            <person name="Tettelin H."/>
            <person name="Glass J.I."/>
            <person name="Rusch D."/>
            <person name="Podicherti R."/>
            <person name="Tsui H.-C.T."/>
            <person name="Winkler M.E."/>
        </authorList>
    </citation>
    <scope>NUCLEOTIDE SEQUENCE</scope>
</reference>
<accession>A0A382HX41</accession>
<gene>
    <name evidence="1" type="ORF">METZ01_LOCUS244770</name>
</gene>
<name>A0A382HX41_9ZZZZ</name>
<evidence type="ECO:0000313" key="1">
    <source>
        <dbReference type="EMBL" id="SVB91916.1"/>
    </source>
</evidence>
<protein>
    <submittedName>
        <fullName evidence="1">Uncharacterized protein</fullName>
    </submittedName>
</protein>
<feature type="non-terminal residue" evidence="1">
    <location>
        <position position="1"/>
    </location>
</feature>
<sequence>MKEILDIRFNGKLNSDISLLFNKISHEKRADFNEFVTSISKPNIKNLDWWVQGPASRNTYSSPLFHYYCVLFLLNHLIKEKRFSFEVIIVNSLSFKVIVEELLSNSNIKNCKVCSKYSFKEIIKKIIKKRFLIFYLLFRKCFQLLVVRIISSNNIPNKPLVLIDTFLMPGYIDNDRWYGSLWDNLSKEQKLETFFVPTVVLTPLKNIISLHRRAQLSVRNYIFKENYLTLKDIIFAFGHKKRVRKIKIQEISLLGYEFSNLIKEELNNHSDINTVIESILTYRFIS</sequence>
<organism evidence="1">
    <name type="scientific">marine metagenome</name>
    <dbReference type="NCBI Taxonomy" id="408172"/>
    <lineage>
        <taxon>unclassified sequences</taxon>
        <taxon>metagenomes</taxon>
        <taxon>ecological metagenomes</taxon>
    </lineage>
</organism>
<dbReference type="EMBL" id="UINC01063850">
    <property type="protein sequence ID" value="SVB91916.1"/>
    <property type="molecule type" value="Genomic_DNA"/>
</dbReference>
<proteinExistence type="predicted"/>
<dbReference type="AlphaFoldDB" id="A0A382HX41"/>